<evidence type="ECO:0000313" key="2">
    <source>
        <dbReference type="Proteomes" id="UP001273505"/>
    </source>
</evidence>
<proteinExistence type="predicted"/>
<evidence type="ECO:0008006" key="3">
    <source>
        <dbReference type="Google" id="ProtNLM"/>
    </source>
</evidence>
<reference evidence="1 2" key="1">
    <citation type="submission" date="2023-11" db="EMBL/GenBank/DDBJ databases">
        <title>Gilvimarinus fulvus sp. nov., isolated from the surface of Kelp.</title>
        <authorList>
            <person name="Sun Y.Y."/>
            <person name="Gong Y."/>
            <person name="Du Z.J."/>
        </authorList>
    </citation>
    <scope>NUCLEOTIDE SEQUENCE [LARGE SCALE GENOMIC DNA]</scope>
    <source>
        <strain evidence="1 2">SDUM040013</strain>
    </source>
</reference>
<dbReference type="Proteomes" id="UP001273505">
    <property type="component" value="Unassembled WGS sequence"/>
</dbReference>
<name>A0ABU4S036_9GAMM</name>
<dbReference type="EMBL" id="JAXAFO010000025">
    <property type="protein sequence ID" value="MDX6850512.1"/>
    <property type="molecule type" value="Genomic_DNA"/>
</dbReference>
<gene>
    <name evidence="1" type="ORF">SCD92_14160</name>
</gene>
<sequence length="132" mass="14892">MIYRAVVESFDPSGQFDQSGYVFLVASSKDEAQERLAAACTLWCDGREHDAYNLNSEHELMRDCIESAFEDSHLVGAGCRGQKITFAYPGRSDSEQLGIFLPPYHQQRLEAAFKKAQAYDRDWTENTENGEG</sequence>
<dbReference type="RefSeq" id="WP_302722264.1">
    <property type="nucleotide sequence ID" value="NZ_JAULRU010000514.1"/>
</dbReference>
<keyword evidence="2" id="KW-1185">Reference proteome</keyword>
<protein>
    <recommendedName>
        <fullName evidence="3">DUF4288 domain-containing protein</fullName>
    </recommendedName>
</protein>
<comment type="caution">
    <text evidence="1">The sequence shown here is derived from an EMBL/GenBank/DDBJ whole genome shotgun (WGS) entry which is preliminary data.</text>
</comment>
<evidence type="ECO:0000313" key="1">
    <source>
        <dbReference type="EMBL" id="MDX6850512.1"/>
    </source>
</evidence>
<organism evidence="1 2">
    <name type="scientific">Gilvimarinus gilvus</name>
    <dbReference type="NCBI Taxonomy" id="3058038"/>
    <lineage>
        <taxon>Bacteria</taxon>
        <taxon>Pseudomonadati</taxon>
        <taxon>Pseudomonadota</taxon>
        <taxon>Gammaproteobacteria</taxon>
        <taxon>Cellvibrionales</taxon>
        <taxon>Cellvibrionaceae</taxon>
        <taxon>Gilvimarinus</taxon>
    </lineage>
</organism>
<accession>A0ABU4S036</accession>